<reference evidence="2 3" key="1">
    <citation type="submission" date="2019-07" db="EMBL/GenBank/DDBJ databases">
        <title>Lentzea xizangensis sp. nov., isolated from Qinghai-Tibetan Plateau Soils.</title>
        <authorList>
            <person name="Huang J."/>
        </authorList>
    </citation>
    <scope>NUCLEOTIDE SEQUENCE [LARGE SCALE GENOMIC DNA]</scope>
    <source>
        <strain evidence="2 3">FXJ1.1311</strain>
    </source>
</reference>
<organism evidence="2 3">
    <name type="scientific">Lentzea tibetensis</name>
    <dbReference type="NCBI Taxonomy" id="2591470"/>
    <lineage>
        <taxon>Bacteria</taxon>
        <taxon>Bacillati</taxon>
        <taxon>Actinomycetota</taxon>
        <taxon>Actinomycetes</taxon>
        <taxon>Pseudonocardiales</taxon>
        <taxon>Pseudonocardiaceae</taxon>
        <taxon>Lentzea</taxon>
    </lineage>
</organism>
<feature type="region of interest" description="Disordered" evidence="1">
    <location>
        <begin position="1"/>
        <end position="36"/>
    </location>
</feature>
<accession>A0A563EPE0</accession>
<comment type="caution">
    <text evidence="2">The sequence shown here is derived from an EMBL/GenBank/DDBJ whole genome shotgun (WGS) entry which is preliminary data.</text>
</comment>
<evidence type="ECO:0000313" key="3">
    <source>
        <dbReference type="Proteomes" id="UP000316639"/>
    </source>
</evidence>
<sequence>MAEEQVADEPVADEPVAETPPAVVDTPKTTEPQRTPLFENDDIDRFRTDWRSLQSDFVDDPRAAVQQADELVAEVMQAMATTFAEHKRTLEQQWSQGEAQTEDLRIALQQYRVFFQQLLAV</sequence>
<feature type="compositionally biased region" description="Acidic residues" evidence="1">
    <location>
        <begin position="1"/>
        <end position="16"/>
    </location>
</feature>
<name>A0A563EPE0_9PSEU</name>
<protein>
    <submittedName>
        <fullName evidence="2">Uncharacterized protein</fullName>
    </submittedName>
</protein>
<dbReference type="OrthoDB" id="123178at2"/>
<gene>
    <name evidence="2" type="ORF">FKR81_25580</name>
</gene>
<dbReference type="Proteomes" id="UP000316639">
    <property type="component" value="Unassembled WGS sequence"/>
</dbReference>
<evidence type="ECO:0000313" key="2">
    <source>
        <dbReference type="EMBL" id="TWP49161.1"/>
    </source>
</evidence>
<keyword evidence="3" id="KW-1185">Reference proteome</keyword>
<proteinExistence type="predicted"/>
<dbReference type="EMBL" id="VOBR01000017">
    <property type="protein sequence ID" value="TWP49161.1"/>
    <property type="molecule type" value="Genomic_DNA"/>
</dbReference>
<dbReference type="AlphaFoldDB" id="A0A563EPE0"/>
<evidence type="ECO:0000256" key="1">
    <source>
        <dbReference type="SAM" id="MobiDB-lite"/>
    </source>
</evidence>